<dbReference type="InterPro" id="IPR018114">
    <property type="entry name" value="TRYPSIN_HIS"/>
</dbReference>
<feature type="chain" id="PRO_5043349968" description="Peptidase S1 domain-containing protein" evidence="4">
    <location>
        <begin position="21"/>
        <end position="337"/>
    </location>
</feature>
<dbReference type="PROSITE" id="PS50240">
    <property type="entry name" value="TRYPSIN_DOM"/>
    <property type="match status" value="1"/>
</dbReference>
<dbReference type="EMBL" id="JAFNEN010000764">
    <property type="protein sequence ID" value="KAG8177659.1"/>
    <property type="molecule type" value="Genomic_DNA"/>
</dbReference>
<dbReference type="GO" id="GO:0006508">
    <property type="term" value="P:proteolysis"/>
    <property type="evidence" value="ECO:0007669"/>
    <property type="project" value="InterPro"/>
</dbReference>
<evidence type="ECO:0000256" key="2">
    <source>
        <dbReference type="ARBA" id="ARBA00022525"/>
    </source>
</evidence>
<dbReference type="PRINTS" id="PR00722">
    <property type="entry name" value="CHYMOTRYPSIN"/>
</dbReference>
<dbReference type="CDD" id="cd00190">
    <property type="entry name" value="Tryp_SPc"/>
    <property type="match status" value="1"/>
</dbReference>
<dbReference type="SMART" id="SM00020">
    <property type="entry name" value="Tryp_SPc"/>
    <property type="match status" value="1"/>
</dbReference>
<feature type="signal peptide" evidence="4">
    <location>
        <begin position="1"/>
        <end position="20"/>
    </location>
</feature>
<dbReference type="InterPro" id="IPR009003">
    <property type="entry name" value="Peptidase_S1_PA"/>
</dbReference>
<keyword evidence="7" id="KW-1185">Reference proteome</keyword>
<dbReference type="PANTHER" id="PTHR24258:SF116">
    <property type="entry name" value="FI16631P1-RELATED"/>
    <property type="match status" value="1"/>
</dbReference>
<accession>A0AAV6U0U5</accession>
<name>A0AAV6U0U5_9ARAC</name>
<evidence type="ECO:0000256" key="1">
    <source>
        <dbReference type="ARBA" id="ARBA00004613"/>
    </source>
</evidence>
<evidence type="ECO:0000259" key="5">
    <source>
        <dbReference type="PROSITE" id="PS50240"/>
    </source>
</evidence>
<dbReference type="InterPro" id="IPR043504">
    <property type="entry name" value="Peptidase_S1_PA_chymotrypsin"/>
</dbReference>
<proteinExistence type="predicted"/>
<protein>
    <recommendedName>
        <fullName evidence="5">Peptidase S1 domain-containing protein</fullName>
    </recommendedName>
</protein>
<dbReference type="AlphaFoldDB" id="A0AAV6U0U5"/>
<dbReference type="GO" id="GO:0004252">
    <property type="term" value="F:serine-type endopeptidase activity"/>
    <property type="evidence" value="ECO:0007669"/>
    <property type="project" value="InterPro"/>
</dbReference>
<sequence>MLIFKCSTTILVLLWNFASAQELDNDVFQCDCMEYWDCVGRGGQPFAYCEYTNAAEKVCCFLPPSPSSEGGLIPGRGKVASCGRKGADSGRDEEAEPGEWPWHVAILETPLDLYVCGGSLIDEFWVMTAAHCVDDYPSRGRSLKVRLGEYDVSSESEPLPFEEVPCGRVLLHPAFDNETLENDVALLRLERPAKRRPHVDVVCLPETEGQEAETLATECYITGWGRRTEASNHSFILKEVKVPIWERERCQVALQSQFGDDYALPTTSLCAGAEGRDACDGDGGGPLVCRHKSRWYQVGVISFGIGCGRRDTPGVYTRTRAYVPWIHDTVAEHANQT</sequence>
<feature type="domain" description="Peptidase S1" evidence="5">
    <location>
        <begin position="72"/>
        <end position="331"/>
    </location>
</feature>
<dbReference type="Proteomes" id="UP000827092">
    <property type="component" value="Unassembled WGS sequence"/>
</dbReference>
<dbReference type="PANTHER" id="PTHR24258">
    <property type="entry name" value="SERINE PROTEASE-RELATED"/>
    <property type="match status" value="1"/>
</dbReference>
<keyword evidence="3" id="KW-1015">Disulfide bond</keyword>
<dbReference type="InterPro" id="IPR001314">
    <property type="entry name" value="Peptidase_S1A"/>
</dbReference>
<organism evidence="6 7">
    <name type="scientific">Oedothorax gibbosus</name>
    <dbReference type="NCBI Taxonomy" id="931172"/>
    <lineage>
        <taxon>Eukaryota</taxon>
        <taxon>Metazoa</taxon>
        <taxon>Ecdysozoa</taxon>
        <taxon>Arthropoda</taxon>
        <taxon>Chelicerata</taxon>
        <taxon>Arachnida</taxon>
        <taxon>Araneae</taxon>
        <taxon>Araneomorphae</taxon>
        <taxon>Entelegynae</taxon>
        <taxon>Araneoidea</taxon>
        <taxon>Linyphiidae</taxon>
        <taxon>Erigoninae</taxon>
        <taxon>Oedothorax</taxon>
    </lineage>
</organism>
<comment type="caution">
    <text evidence="6">The sequence shown here is derived from an EMBL/GenBank/DDBJ whole genome shotgun (WGS) entry which is preliminary data.</text>
</comment>
<evidence type="ECO:0000256" key="4">
    <source>
        <dbReference type="SAM" id="SignalP"/>
    </source>
</evidence>
<evidence type="ECO:0000256" key="3">
    <source>
        <dbReference type="ARBA" id="ARBA00023157"/>
    </source>
</evidence>
<gene>
    <name evidence="6" type="ORF">JTE90_000345</name>
</gene>
<keyword evidence="4" id="KW-0732">Signal</keyword>
<comment type="subcellular location">
    <subcellularLocation>
        <location evidence="1">Secreted</location>
    </subcellularLocation>
</comment>
<reference evidence="6 7" key="1">
    <citation type="journal article" date="2022" name="Nat. Ecol. Evol.">
        <title>A masculinizing supergene underlies an exaggerated male reproductive morph in a spider.</title>
        <authorList>
            <person name="Hendrickx F."/>
            <person name="De Corte Z."/>
            <person name="Sonet G."/>
            <person name="Van Belleghem S.M."/>
            <person name="Kostlbacher S."/>
            <person name="Vangestel C."/>
        </authorList>
    </citation>
    <scope>NUCLEOTIDE SEQUENCE [LARGE SCALE GENOMIC DNA]</scope>
    <source>
        <strain evidence="6">W744_W776</strain>
    </source>
</reference>
<dbReference type="InterPro" id="IPR001254">
    <property type="entry name" value="Trypsin_dom"/>
</dbReference>
<dbReference type="Pfam" id="PF00089">
    <property type="entry name" value="Trypsin"/>
    <property type="match status" value="1"/>
</dbReference>
<dbReference type="FunFam" id="2.40.10.10:FF:000038">
    <property type="entry name" value="Serine protease"/>
    <property type="match status" value="1"/>
</dbReference>
<keyword evidence="2" id="KW-0964">Secreted</keyword>
<dbReference type="Gene3D" id="2.40.10.10">
    <property type="entry name" value="Trypsin-like serine proteases"/>
    <property type="match status" value="2"/>
</dbReference>
<evidence type="ECO:0000313" key="7">
    <source>
        <dbReference type="Proteomes" id="UP000827092"/>
    </source>
</evidence>
<evidence type="ECO:0000313" key="6">
    <source>
        <dbReference type="EMBL" id="KAG8177659.1"/>
    </source>
</evidence>
<dbReference type="SUPFAM" id="SSF50494">
    <property type="entry name" value="Trypsin-like serine proteases"/>
    <property type="match status" value="1"/>
</dbReference>
<dbReference type="GO" id="GO:0005576">
    <property type="term" value="C:extracellular region"/>
    <property type="evidence" value="ECO:0007669"/>
    <property type="project" value="UniProtKB-SubCell"/>
</dbReference>
<dbReference type="PROSITE" id="PS00134">
    <property type="entry name" value="TRYPSIN_HIS"/>
    <property type="match status" value="1"/>
</dbReference>